<evidence type="ECO:0000256" key="12">
    <source>
        <dbReference type="ARBA" id="ARBA00023136"/>
    </source>
</evidence>
<keyword evidence="7" id="KW-0808">Transferase</keyword>
<dbReference type="GO" id="GO:0000155">
    <property type="term" value="F:phosphorelay sensor kinase activity"/>
    <property type="evidence" value="ECO:0007669"/>
    <property type="project" value="InterPro"/>
</dbReference>
<evidence type="ECO:0000313" key="14">
    <source>
        <dbReference type="Proteomes" id="UP000193427"/>
    </source>
</evidence>
<keyword evidence="4" id="KW-1003">Cell membrane</keyword>
<evidence type="ECO:0000256" key="7">
    <source>
        <dbReference type="ARBA" id="ARBA00022679"/>
    </source>
</evidence>
<dbReference type="InterPro" id="IPR036890">
    <property type="entry name" value="HATPase_C_sf"/>
</dbReference>
<evidence type="ECO:0000256" key="1">
    <source>
        <dbReference type="ARBA" id="ARBA00000085"/>
    </source>
</evidence>
<dbReference type="InterPro" id="IPR036097">
    <property type="entry name" value="HisK_dim/P_sf"/>
</dbReference>
<keyword evidence="11" id="KW-0902">Two-component regulatory system</keyword>
<proteinExistence type="predicted"/>
<dbReference type="SUPFAM" id="SSF47384">
    <property type="entry name" value="Homodimeric domain of signal transducing histidine kinase"/>
    <property type="match status" value="1"/>
</dbReference>
<dbReference type="CDD" id="cd00082">
    <property type="entry name" value="HisKA"/>
    <property type="match status" value="1"/>
</dbReference>
<dbReference type="SUPFAM" id="SSF55874">
    <property type="entry name" value="ATPase domain of HSP90 chaperone/DNA topoisomerase II/histidine kinase"/>
    <property type="match status" value="1"/>
</dbReference>
<dbReference type="KEGG" id="rgu:A4W93_10290"/>
<keyword evidence="14" id="KW-1185">Reference proteome</keyword>
<dbReference type="Gene3D" id="3.30.565.10">
    <property type="entry name" value="Histidine kinase-like ATPase, C-terminal domain"/>
    <property type="match status" value="1"/>
</dbReference>
<keyword evidence="6" id="KW-0597">Phosphoprotein</keyword>
<evidence type="ECO:0000256" key="3">
    <source>
        <dbReference type="ARBA" id="ARBA00012438"/>
    </source>
</evidence>
<dbReference type="CDD" id="cd00075">
    <property type="entry name" value="HATPase"/>
    <property type="match status" value="1"/>
</dbReference>
<accession>A0A1W6L7F2</accession>
<keyword evidence="9" id="KW-0418">Kinase</keyword>
<dbReference type="PROSITE" id="PS50109">
    <property type="entry name" value="HIS_KIN"/>
    <property type="match status" value="1"/>
</dbReference>
<evidence type="ECO:0000256" key="6">
    <source>
        <dbReference type="ARBA" id="ARBA00022553"/>
    </source>
</evidence>
<dbReference type="OrthoDB" id="9804645at2"/>
<gene>
    <name evidence="13" type="ORF">A4W93_10290</name>
</gene>
<evidence type="ECO:0000256" key="8">
    <source>
        <dbReference type="ARBA" id="ARBA00022692"/>
    </source>
</evidence>
<organism evidence="13 14">
    <name type="scientific">Piscinibacter gummiphilus</name>
    <dbReference type="NCBI Taxonomy" id="946333"/>
    <lineage>
        <taxon>Bacteria</taxon>
        <taxon>Pseudomonadati</taxon>
        <taxon>Pseudomonadota</taxon>
        <taxon>Betaproteobacteria</taxon>
        <taxon>Burkholderiales</taxon>
        <taxon>Sphaerotilaceae</taxon>
        <taxon>Piscinibacter</taxon>
    </lineage>
</organism>
<keyword evidence="8" id="KW-0812">Transmembrane</keyword>
<keyword evidence="12" id="KW-0472">Membrane</keyword>
<dbReference type="GO" id="GO:0005886">
    <property type="term" value="C:plasma membrane"/>
    <property type="evidence" value="ECO:0007669"/>
    <property type="project" value="UniProtKB-SubCell"/>
</dbReference>
<evidence type="ECO:0000256" key="10">
    <source>
        <dbReference type="ARBA" id="ARBA00022989"/>
    </source>
</evidence>
<dbReference type="Gene3D" id="1.10.287.130">
    <property type="match status" value="1"/>
</dbReference>
<comment type="catalytic activity">
    <reaction evidence="1">
        <text>ATP + protein L-histidine = ADP + protein N-phospho-L-histidine.</text>
        <dbReference type="EC" id="2.7.13.3"/>
    </reaction>
</comment>
<protein>
    <recommendedName>
        <fullName evidence="3">histidine kinase</fullName>
        <ecNumber evidence="3">2.7.13.3</ecNumber>
    </recommendedName>
</protein>
<dbReference type="EC" id="2.7.13.3" evidence="3"/>
<dbReference type="Proteomes" id="UP000193427">
    <property type="component" value="Chromosome"/>
</dbReference>
<dbReference type="AlphaFoldDB" id="A0A1W6L7F2"/>
<dbReference type="InterPro" id="IPR003661">
    <property type="entry name" value="HisK_dim/P_dom"/>
</dbReference>
<keyword evidence="5" id="KW-0997">Cell inner membrane</keyword>
<evidence type="ECO:0000256" key="11">
    <source>
        <dbReference type="ARBA" id="ARBA00023012"/>
    </source>
</evidence>
<evidence type="ECO:0000256" key="4">
    <source>
        <dbReference type="ARBA" id="ARBA00022475"/>
    </source>
</evidence>
<dbReference type="Pfam" id="PF00512">
    <property type="entry name" value="HisKA"/>
    <property type="match status" value="1"/>
</dbReference>
<dbReference type="PANTHER" id="PTHR44936">
    <property type="entry name" value="SENSOR PROTEIN CREC"/>
    <property type="match status" value="1"/>
</dbReference>
<name>A0A1W6L7F2_9BURK</name>
<dbReference type="EMBL" id="CP015118">
    <property type="protein sequence ID" value="ARN20259.1"/>
    <property type="molecule type" value="Genomic_DNA"/>
</dbReference>
<dbReference type="PRINTS" id="PR00344">
    <property type="entry name" value="BCTRLSENSOR"/>
</dbReference>
<evidence type="ECO:0000256" key="9">
    <source>
        <dbReference type="ARBA" id="ARBA00022777"/>
    </source>
</evidence>
<evidence type="ECO:0000256" key="2">
    <source>
        <dbReference type="ARBA" id="ARBA00004429"/>
    </source>
</evidence>
<reference evidence="13 14" key="1">
    <citation type="submission" date="2016-04" db="EMBL/GenBank/DDBJ databases">
        <title>Complete genome sequence of natural rubber-degrading, novel Gram-negative bacterium, Rhizobacter gummiphilus strain NS21.</title>
        <authorList>
            <person name="Tabata M."/>
            <person name="Kasai D."/>
            <person name="Fukuda M."/>
        </authorList>
    </citation>
    <scope>NUCLEOTIDE SEQUENCE [LARGE SCALE GENOMIC DNA]</scope>
    <source>
        <strain evidence="13 14">NS21</strain>
    </source>
</reference>
<dbReference type="PANTHER" id="PTHR44936:SF5">
    <property type="entry name" value="SENSOR HISTIDINE KINASE ENVZ"/>
    <property type="match status" value="1"/>
</dbReference>
<dbReference type="InterPro" id="IPR005467">
    <property type="entry name" value="His_kinase_dom"/>
</dbReference>
<dbReference type="InterPro" id="IPR003594">
    <property type="entry name" value="HATPase_dom"/>
</dbReference>
<dbReference type="RefSeq" id="WP_085750530.1">
    <property type="nucleotide sequence ID" value="NZ_BSPR01000014.1"/>
</dbReference>
<dbReference type="InterPro" id="IPR004358">
    <property type="entry name" value="Sig_transdc_His_kin-like_C"/>
</dbReference>
<dbReference type="InterPro" id="IPR050980">
    <property type="entry name" value="2C_sensor_his_kinase"/>
</dbReference>
<dbReference type="STRING" id="946333.A4W93_10290"/>
<comment type="subcellular location">
    <subcellularLocation>
        <location evidence="2">Cell inner membrane</location>
        <topology evidence="2">Multi-pass membrane protein</topology>
    </subcellularLocation>
</comment>
<dbReference type="Pfam" id="PF02518">
    <property type="entry name" value="HATPase_c"/>
    <property type="match status" value="1"/>
</dbReference>
<keyword evidence="10" id="KW-1133">Transmembrane helix</keyword>
<evidence type="ECO:0000313" key="13">
    <source>
        <dbReference type="EMBL" id="ARN20259.1"/>
    </source>
</evidence>
<sequence>MPRRFPDSLFARLLVLQLGVAVVLLGVFGVLIYVERNVAVARLVAERWAPALRHAAGWPGAAPDPVRSLLRPDAPPAPRLLPPFVTPRMRALYEELGRRGVSVDDASLARSQYGVVLWLRVRSPDGTSTWLGLADAALLPRVPGRFLAALLLTGVFLAAVSWVFTRRLTRPLEALRARMGAYRPGEPLPEPVAAATPEVASIERAYAGLLQRFDQHERERALLLAGVSHDLRGPLTRIRTAADLLPADEASAPWREAIVRNTQAADRLIEGFLDHVRAGELALDQMADLAALAHRVAAATGHGSDVLVVTAPPALALGQTHPLLLERLIANLLDNAFKHGRPPVELHVREEGGRAVIEVLDHGPGIPPDRQAVLVQAFARGDAARGSPGTGLGLAIVARVVERMGGTLAFLPRGARHAVRVELPRHA</sequence>
<evidence type="ECO:0000256" key="5">
    <source>
        <dbReference type="ARBA" id="ARBA00022519"/>
    </source>
</evidence>
<dbReference type="SMART" id="SM00388">
    <property type="entry name" value="HisKA"/>
    <property type="match status" value="1"/>
</dbReference>
<dbReference type="SMART" id="SM00387">
    <property type="entry name" value="HATPase_c"/>
    <property type="match status" value="1"/>
</dbReference>